<evidence type="ECO:0000313" key="10">
    <source>
        <dbReference type="EMBL" id="OMJ91924.1"/>
    </source>
</evidence>
<comment type="similarity">
    <text evidence="2">Belongs to the biopterin-dependent aromatic amino acid hydroxylase family.</text>
</comment>
<dbReference type="PROSITE" id="PS51410">
    <property type="entry name" value="BH4_AAA_HYDROXYL_2"/>
    <property type="match status" value="1"/>
</dbReference>
<dbReference type="Pfam" id="PF00351">
    <property type="entry name" value="Biopterin_H"/>
    <property type="match status" value="1"/>
</dbReference>
<accession>A0A1R2CSE1</accession>
<sequence length="302" mass="34725">MQFIFRKFSVSLAFKELPTHYKPSNIYDLNTFPKHYEDFISKLGSEYPGYNDPTYMNWVKKVRNAPSIIGKVNKVEYNSDHIQTWSTLYSKLRKLHYKFACEEHTENLKELEDYDIISANEVPNFAKINKYLKQKSGFQMVNVGGMVEPRIFLYGLAFKVFYSTQYIRHKSVPFYSPEPDIVHEIMGHVPMLANKEFARFSQEIGRKALGASDDVIDVLGKVYFFTVEFGILSDKVLGAGILGSCKELEHVGTGKGKIEEWNLGKVVKQDLTLSDYQPQYVDVGSLSNLKDIFAEVNDYLNL</sequence>
<dbReference type="PANTHER" id="PTHR11473">
    <property type="entry name" value="AROMATIC AMINO ACID HYDROXYLASE"/>
    <property type="match status" value="1"/>
</dbReference>
<keyword evidence="7" id="KW-0503">Monooxygenase</keyword>
<keyword evidence="4 8" id="KW-0479">Metal-binding</keyword>
<name>A0A1R2CSE1_9CILI</name>
<dbReference type="InterPro" id="IPR036951">
    <property type="entry name" value="ArAA_hydroxylase_sf"/>
</dbReference>
<evidence type="ECO:0000256" key="8">
    <source>
        <dbReference type="PIRSR" id="PIRSR601273-2"/>
    </source>
</evidence>
<dbReference type="InterPro" id="IPR019774">
    <property type="entry name" value="Aromatic-AA_hydroxylase_C"/>
</dbReference>
<dbReference type="OrthoDB" id="983542at2759"/>
<dbReference type="InterPro" id="IPR036329">
    <property type="entry name" value="Aro-AA_hydroxylase_C_sf"/>
</dbReference>
<dbReference type="Gene3D" id="1.10.800.10">
    <property type="entry name" value="Aromatic amino acid hydroxylase"/>
    <property type="match status" value="1"/>
</dbReference>
<evidence type="ECO:0000256" key="6">
    <source>
        <dbReference type="ARBA" id="ARBA00023004"/>
    </source>
</evidence>
<evidence type="ECO:0000256" key="7">
    <source>
        <dbReference type="ARBA" id="ARBA00023033"/>
    </source>
</evidence>
<dbReference type="EMBL" id="MPUH01000072">
    <property type="protein sequence ID" value="OMJ91924.1"/>
    <property type="molecule type" value="Genomic_DNA"/>
</dbReference>
<feature type="binding site" evidence="8">
    <location>
        <position position="188"/>
    </location>
    <ligand>
        <name>Fe cation</name>
        <dbReference type="ChEBI" id="CHEBI:24875"/>
    </ligand>
</feature>
<reference evidence="10 11" key="1">
    <citation type="submission" date="2016-11" db="EMBL/GenBank/DDBJ databases">
        <title>The macronuclear genome of Stentor coeruleus: a giant cell with tiny introns.</title>
        <authorList>
            <person name="Slabodnick M."/>
            <person name="Ruby J.G."/>
            <person name="Reiff S.B."/>
            <person name="Swart E.C."/>
            <person name="Gosai S."/>
            <person name="Prabakaran S."/>
            <person name="Witkowska E."/>
            <person name="Larue G.E."/>
            <person name="Fisher S."/>
            <person name="Freeman R.M."/>
            <person name="Gunawardena J."/>
            <person name="Chu W."/>
            <person name="Stover N.A."/>
            <person name="Gregory B.D."/>
            <person name="Nowacki M."/>
            <person name="Derisi J."/>
            <person name="Roy S.W."/>
            <person name="Marshall W.F."/>
            <person name="Sood P."/>
        </authorList>
    </citation>
    <scope>NUCLEOTIDE SEQUENCE [LARGE SCALE GENOMIC DNA]</scope>
    <source>
        <strain evidence="10">WM001</strain>
    </source>
</reference>
<dbReference type="SUPFAM" id="SSF56534">
    <property type="entry name" value="Aromatic aminoacid monoxygenases, catalytic and oligomerization domains"/>
    <property type="match status" value="1"/>
</dbReference>
<evidence type="ECO:0000256" key="1">
    <source>
        <dbReference type="ARBA" id="ARBA00001954"/>
    </source>
</evidence>
<evidence type="ECO:0000256" key="4">
    <source>
        <dbReference type="ARBA" id="ARBA00022723"/>
    </source>
</evidence>
<organism evidence="10 11">
    <name type="scientific">Stentor coeruleus</name>
    <dbReference type="NCBI Taxonomy" id="5963"/>
    <lineage>
        <taxon>Eukaryota</taxon>
        <taxon>Sar</taxon>
        <taxon>Alveolata</taxon>
        <taxon>Ciliophora</taxon>
        <taxon>Postciliodesmatophora</taxon>
        <taxon>Heterotrichea</taxon>
        <taxon>Heterotrichida</taxon>
        <taxon>Stentoridae</taxon>
        <taxon>Stentor</taxon>
    </lineage>
</organism>
<dbReference type="GO" id="GO:0005506">
    <property type="term" value="F:iron ion binding"/>
    <property type="evidence" value="ECO:0007669"/>
    <property type="project" value="InterPro"/>
</dbReference>
<keyword evidence="11" id="KW-1185">Reference proteome</keyword>
<dbReference type="PROSITE" id="PS00367">
    <property type="entry name" value="BH4_AAA_HYDROXYL_1"/>
    <property type="match status" value="1"/>
</dbReference>
<evidence type="ECO:0000313" key="11">
    <source>
        <dbReference type="Proteomes" id="UP000187209"/>
    </source>
</evidence>
<evidence type="ECO:0000256" key="2">
    <source>
        <dbReference type="ARBA" id="ARBA00009712"/>
    </source>
</evidence>
<protein>
    <recommendedName>
        <fullName evidence="3">phenylalanine 4-monooxygenase</fullName>
        <ecNumber evidence="3">1.14.16.1</ecNumber>
    </recommendedName>
</protein>
<keyword evidence="5" id="KW-0560">Oxidoreductase</keyword>
<dbReference type="PRINTS" id="PR00372">
    <property type="entry name" value="FYWHYDRXLASE"/>
</dbReference>
<dbReference type="GO" id="GO:0004505">
    <property type="term" value="F:phenylalanine 4-monooxygenase activity"/>
    <property type="evidence" value="ECO:0007669"/>
    <property type="project" value="UniProtKB-EC"/>
</dbReference>
<dbReference type="Proteomes" id="UP000187209">
    <property type="component" value="Unassembled WGS sequence"/>
</dbReference>
<dbReference type="PANTHER" id="PTHR11473:SF24">
    <property type="entry name" value="PHENYLALANINE-4-HYDROXYLASE"/>
    <property type="match status" value="1"/>
</dbReference>
<dbReference type="InterPro" id="IPR018301">
    <property type="entry name" value="ArAA_hydroxylase_Fe/CU_BS"/>
</dbReference>
<gene>
    <name evidence="10" type="ORF">SteCoe_5486</name>
</gene>
<comment type="caution">
    <text evidence="10">The sequence shown here is derived from an EMBL/GenBank/DDBJ whole genome shotgun (WGS) entry which is preliminary data.</text>
</comment>
<dbReference type="AlphaFoldDB" id="A0A1R2CSE1"/>
<feature type="binding site" evidence="8">
    <location>
        <position position="228"/>
    </location>
    <ligand>
        <name>Fe cation</name>
        <dbReference type="ChEBI" id="CHEBI:24875"/>
    </ligand>
</feature>
<evidence type="ECO:0000256" key="3">
    <source>
        <dbReference type="ARBA" id="ARBA00011995"/>
    </source>
</evidence>
<keyword evidence="6 8" id="KW-0408">Iron</keyword>
<dbReference type="EC" id="1.14.16.1" evidence="3"/>
<comment type="cofactor">
    <cofactor evidence="1 8">
        <name>Fe(2+)</name>
        <dbReference type="ChEBI" id="CHEBI:29033"/>
    </cofactor>
</comment>
<feature type="domain" description="Biopterin-dependent aromatic amino acid hydroxylase family profile" evidence="9">
    <location>
        <begin position="75"/>
        <end position="302"/>
    </location>
</feature>
<feature type="binding site" evidence="8">
    <location>
        <position position="183"/>
    </location>
    <ligand>
        <name>Fe cation</name>
        <dbReference type="ChEBI" id="CHEBI:24875"/>
    </ligand>
</feature>
<proteinExistence type="inferred from homology"/>
<dbReference type="InterPro" id="IPR001273">
    <property type="entry name" value="ArAA_hydroxylase"/>
</dbReference>
<evidence type="ECO:0000256" key="5">
    <source>
        <dbReference type="ARBA" id="ARBA00023002"/>
    </source>
</evidence>
<evidence type="ECO:0000259" key="9">
    <source>
        <dbReference type="PROSITE" id="PS51410"/>
    </source>
</evidence>